<dbReference type="PANTHER" id="PTHR12619">
    <property type="entry name" value="RFX TRANSCRIPTION FACTOR FAMILY"/>
    <property type="match status" value="1"/>
</dbReference>
<proteinExistence type="predicted"/>
<keyword evidence="2" id="KW-0217">Developmental protein</keyword>
<dbReference type="SUPFAM" id="SSF46785">
    <property type="entry name" value="Winged helix' DNA-binding domain"/>
    <property type="match status" value="1"/>
</dbReference>
<dbReference type="GO" id="GO:0030154">
    <property type="term" value="P:cell differentiation"/>
    <property type="evidence" value="ECO:0007669"/>
    <property type="project" value="UniProtKB-KW"/>
</dbReference>
<dbReference type="InterPro" id="IPR036390">
    <property type="entry name" value="WH_DNA-bd_sf"/>
</dbReference>
<dbReference type="PANTHER" id="PTHR12619:SF32">
    <property type="entry name" value="RFX-TYPE WINGED-HELIX DOMAIN-CONTAINING PROTEIN"/>
    <property type="match status" value="1"/>
</dbReference>
<feature type="region of interest" description="Disordered" evidence="10">
    <location>
        <begin position="536"/>
        <end position="576"/>
    </location>
</feature>
<evidence type="ECO:0000313" key="12">
    <source>
        <dbReference type="Proteomes" id="UP000694844"/>
    </source>
</evidence>
<dbReference type="InterPro" id="IPR039779">
    <property type="entry name" value="RFX-like"/>
</dbReference>
<dbReference type="InterPro" id="IPR003150">
    <property type="entry name" value="DNA-bd_RFX"/>
</dbReference>
<evidence type="ECO:0000256" key="2">
    <source>
        <dbReference type="ARBA" id="ARBA00022473"/>
    </source>
</evidence>
<dbReference type="GO" id="GO:0000981">
    <property type="term" value="F:DNA-binding transcription factor activity, RNA polymerase II-specific"/>
    <property type="evidence" value="ECO:0007669"/>
    <property type="project" value="TreeGrafter"/>
</dbReference>
<evidence type="ECO:0000256" key="5">
    <source>
        <dbReference type="ARBA" id="ARBA00023125"/>
    </source>
</evidence>
<dbReference type="FunFam" id="1.10.10.10:FF:000211">
    <property type="entry name" value="Regulatory factor X, 6"/>
    <property type="match status" value="1"/>
</dbReference>
<feature type="region of interest" description="Disordered" evidence="10">
    <location>
        <begin position="36"/>
        <end position="89"/>
    </location>
</feature>
<protein>
    <recommendedName>
        <fullName evidence="8">DNA-binding protein RFX6</fullName>
    </recommendedName>
    <alternativeName>
        <fullName evidence="9">Regulatory factor X 6</fullName>
    </alternativeName>
</protein>
<evidence type="ECO:0000256" key="7">
    <source>
        <dbReference type="ARBA" id="ARBA00023242"/>
    </source>
</evidence>
<dbReference type="GO" id="GO:0000978">
    <property type="term" value="F:RNA polymerase II cis-regulatory region sequence-specific DNA binding"/>
    <property type="evidence" value="ECO:0007669"/>
    <property type="project" value="TreeGrafter"/>
</dbReference>
<evidence type="ECO:0000256" key="1">
    <source>
        <dbReference type="ARBA" id="ARBA00004123"/>
    </source>
</evidence>
<dbReference type="Pfam" id="PF25340">
    <property type="entry name" value="BCD_RFX"/>
    <property type="match status" value="1"/>
</dbReference>
<evidence type="ECO:0000313" key="13">
    <source>
        <dbReference type="RefSeq" id="XP_022341398.1"/>
    </source>
</evidence>
<evidence type="ECO:0000256" key="3">
    <source>
        <dbReference type="ARBA" id="ARBA00022782"/>
    </source>
</evidence>
<dbReference type="AlphaFoldDB" id="A0A8B8ENH4"/>
<evidence type="ECO:0000256" key="6">
    <source>
        <dbReference type="ARBA" id="ARBA00023163"/>
    </source>
</evidence>
<evidence type="ECO:0000256" key="4">
    <source>
        <dbReference type="ARBA" id="ARBA00023015"/>
    </source>
</evidence>
<sequence>MEPVNVQLPPLMPESIYDMHGGYNYTPSLWGHREERAYSALQSDPPSSKTEGSARGDFKKSAPENTGSTTENTETKKEHNENTKSDSTQKQSQVACTLKWLSENYERAEGVCLPRCVLYTHYLDFCKKMKYTPAGAATFGKIIRQKFSKITTRRLGTRGQSKYHYYGIGIKETSIYYHSVYSGKGLTRFSGIKIKTEGSNRKFSLSSKTGTLLPEFPNAENLILPENVDRDKMQTFIMMYRTHCQRILDTIISANFDEVQNFLLHFWQGMPEHLTSLLSLDMVADIVGLCDSILYKVVIDVLIPSTIQDLPDSLGSEIKMFTRKLKHWLMSSLEDVPSKLKDKKIEVAKHFTHSIKRQMSFVHLAQTARSVLHNQESLNGMIEDVSSIDLTEISCQAGFTTPKSTNSLTEIINDGFDEFQNLLTKQAPIEGYTEWLDNIIDKCVLQPLKDHEKSFKDTASTFLLHWEIISSLFMRDLTLHNANSFGAFHLIHMMFDEYVFLVMETQHDQATDKALQKAVQKHMKCAEEIKTQAKVRVPSSKHLVSPKGRKRKIEEGSYDSNDEGETGGGMDENRPGAADSYSTMNGTAFSRPAPSIHRDPCSLPFSEESCRTGISHSSLPLSPLKHYSSLNGSAYERPTYISQYGLNSYGDIMNTNNSFTTPRVQPYGETHINSFPTVPFTGSVPQGTTSYWADSRTHPTFHDTYNPYSYNKFHSSYDTYNKSSFLRGSSYPDTINRSAFENSRNYYRSSHDNFQVGSHISIGSLNGPYMDIAQPQSQYPSRQDSAMFFQDDLYANSMPPSFSTIGKPYFAAAFR</sequence>
<keyword evidence="7" id="KW-0539">Nucleus</keyword>
<keyword evidence="5" id="KW-0238">DNA-binding</keyword>
<dbReference type="GeneID" id="111135542"/>
<comment type="subcellular location">
    <subcellularLocation>
        <location evidence="1">Nucleus</location>
    </subcellularLocation>
</comment>
<name>A0A8B8ENH4_CRAVI</name>
<dbReference type="InterPro" id="IPR036388">
    <property type="entry name" value="WH-like_DNA-bd_sf"/>
</dbReference>
<keyword evidence="4" id="KW-0805">Transcription regulation</keyword>
<reference evidence="13" key="2">
    <citation type="submission" date="2025-08" db="UniProtKB">
        <authorList>
            <consortium name="RefSeq"/>
        </authorList>
    </citation>
    <scope>IDENTIFICATION</scope>
    <source>
        <tissue evidence="13">Whole sample</tissue>
    </source>
</reference>
<feature type="compositionally biased region" description="Polar residues" evidence="10">
    <location>
        <begin position="40"/>
        <end position="51"/>
    </location>
</feature>
<gene>
    <name evidence="13" type="primary">LOC111135542</name>
</gene>
<feature type="compositionally biased region" description="Basic and acidic residues" evidence="10">
    <location>
        <begin position="52"/>
        <end position="62"/>
    </location>
</feature>
<feature type="compositionally biased region" description="Acidic residues" evidence="10">
    <location>
        <begin position="556"/>
        <end position="565"/>
    </location>
</feature>
<keyword evidence="6" id="KW-0804">Transcription</keyword>
<dbReference type="KEGG" id="cvn:111135542"/>
<evidence type="ECO:0000256" key="9">
    <source>
        <dbReference type="ARBA" id="ARBA00077088"/>
    </source>
</evidence>
<organism evidence="12 13">
    <name type="scientific">Crassostrea virginica</name>
    <name type="common">Eastern oyster</name>
    <dbReference type="NCBI Taxonomy" id="6565"/>
    <lineage>
        <taxon>Eukaryota</taxon>
        <taxon>Metazoa</taxon>
        <taxon>Spiralia</taxon>
        <taxon>Lophotrochozoa</taxon>
        <taxon>Mollusca</taxon>
        <taxon>Bivalvia</taxon>
        <taxon>Autobranchia</taxon>
        <taxon>Pteriomorphia</taxon>
        <taxon>Ostreida</taxon>
        <taxon>Ostreoidea</taxon>
        <taxon>Ostreidae</taxon>
        <taxon>Crassostrea</taxon>
    </lineage>
</organism>
<dbReference type="GO" id="GO:0005634">
    <property type="term" value="C:nucleus"/>
    <property type="evidence" value="ECO:0007669"/>
    <property type="project" value="UniProtKB-SubCell"/>
</dbReference>
<feature type="compositionally biased region" description="Basic and acidic residues" evidence="10">
    <location>
        <begin position="73"/>
        <end position="84"/>
    </location>
</feature>
<dbReference type="Proteomes" id="UP000694844">
    <property type="component" value="Chromosome 1"/>
</dbReference>
<accession>A0A8B8ENH4</accession>
<evidence type="ECO:0000256" key="8">
    <source>
        <dbReference type="ARBA" id="ARBA00072476"/>
    </source>
</evidence>
<dbReference type="RefSeq" id="XP_022341398.1">
    <property type="nucleotide sequence ID" value="XM_022485690.1"/>
</dbReference>
<dbReference type="OrthoDB" id="10056949at2759"/>
<dbReference type="PROSITE" id="PS51526">
    <property type="entry name" value="RFX_DBD"/>
    <property type="match status" value="1"/>
</dbReference>
<evidence type="ECO:0000259" key="11">
    <source>
        <dbReference type="PROSITE" id="PS51526"/>
    </source>
</evidence>
<dbReference type="Gene3D" id="1.10.10.10">
    <property type="entry name" value="Winged helix-like DNA-binding domain superfamily/Winged helix DNA-binding domain"/>
    <property type="match status" value="1"/>
</dbReference>
<reference evidence="12" key="1">
    <citation type="submission" date="2024-06" db="UniProtKB">
        <authorList>
            <consortium name="RefSeq"/>
        </authorList>
    </citation>
    <scope>NUCLEOTIDE SEQUENCE [LARGE SCALE GENOMIC DNA]</scope>
</reference>
<keyword evidence="3" id="KW-0221">Differentiation</keyword>
<dbReference type="InterPro" id="IPR057321">
    <property type="entry name" value="RFX1-4/6/8-like_BCD"/>
</dbReference>
<keyword evidence="12" id="KW-1185">Reference proteome</keyword>
<dbReference type="Pfam" id="PF02257">
    <property type="entry name" value="RFX_DNA_binding"/>
    <property type="match status" value="1"/>
</dbReference>
<evidence type="ECO:0000256" key="10">
    <source>
        <dbReference type="SAM" id="MobiDB-lite"/>
    </source>
</evidence>
<feature type="domain" description="RFX-type winged-helix" evidence="11">
    <location>
        <begin position="97"/>
        <end position="172"/>
    </location>
</feature>